<dbReference type="AlphaFoldDB" id="A0A2L0II24"/>
<organism evidence="1 2">
    <name type="scientific">Mixta gaviniae</name>
    <dbReference type="NCBI Taxonomy" id="665914"/>
    <lineage>
        <taxon>Bacteria</taxon>
        <taxon>Pseudomonadati</taxon>
        <taxon>Pseudomonadota</taxon>
        <taxon>Gammaproteobacteria</taxon>
        <taxon>Enterobacterales</taxon>
        <taxon>Erwiniaceae</taxon>
        <taxon>Mixta</taxon>
    </lineage>
</organism>
<evidence type="ECO:0000313" key="1">
    <source>
        <dbReference type="EMBL" id="AUX94221.1"/>
    </source>
</evidence>
<dbReference type="InterPro" id="IPR045604">
    <property type="entry name" value="DUF6453"/>
</dbReference>
<sequence>MAGEQGFWLTADNGSSYYNLLSGGARAITYLQRIRIAPGRNNTRISTTISGKGANTTLLVVPVTMYGIFQDSTSLAVDTVGVNSITVSGSVVTVNFNTYSVGVDIGGTTDNGWFLFDVYETINPTDSSYGFFIPDGTNFTGITDATRAGYCVYRTTVTLGNGGTWTVPASVQGRANCSVFANWNSATAVVEYTNNNKTIYVSGGSVTLNIAVFSNGFALTMPEYGFYLFNNSGQCTFNSAYIPMFIKNTVTVSGTSASTGVTRPMVCLGIYGGDSKKESGMNWSFYNRGLIMSGSNIRSSRGKQTLLADTGGYQAVLPIASVPIVVLDGEQYFN</sequence>
<proteinExistence type="predicted"/>
<dbReference type="KEGG" id="pgz:C2E15_14820"/>
<name>A0A2L0II24_9GAMM</name>
<gene>
    <name evidence="1" type="ORF">C2E15_14820</name>
</gene>
<protein>
    <submittedName>
        <fullName evidence="1">Uncharacterized protein</fullName>
    </submittedName>
</protein>
<keyword evidence="2" id="KW-1185">Reference proteome</keyword>
<dbReference type="Pfam" id="PF20051">
    <property type="entry name" value="DUF6453"/>
    <property type="match status" value="1"/>
</dbReference>
<dbReference type="RefSeq" id="WP_104958052.1">
    <property type="nucleotide sequence ID" value="NZ_CP026377.1"/>
</dbReference>
<dbReference type="Proteomes" id="UP000238365">
    <property type="component" value="Chromosome"/>
</dbReference>
<accession>A0A2L0II24</accession>
<dbReference type="EMBL" id="CP026377">
    <property type="protein sequence ID" value="AUX94221.1"/>
    <property type="molecule type" value="Genomic_DNA"/>
</dbReference>
<evidence type="ECO:0000313" key="2">
    <source>
        <dbReference type="Proteomes" id="UP000238365"/>
    </source>
</evidence>
<reference evidence="1 2" key="1">
    <citation type="submission" date="2018-01" db="EMBL/GenBank/DDBJ databases">
        <title>Complete and assembled Genome of Pantoea gaviniae DSM22758T.</title>
        <authorList>
            <person name="Stevens M.J.A."/>
            <person name="Zurfluh K."/>
            <person name="Stephan R."/>
        </authorList>
    </citation>
    <scope>NUCLEOTIDE SEQUENCE [LARGE SCALE GENOMIC DNA]</scope>
    <source>
        <strain evidence="1 2">DSM 22758</strain>
    </source>
</reference>